<keyword evidence="1 3" id="KW-0732">Signal</keyword>
<evidence type="ECO:0000259" key="4">
    <source>
        <dbReference type="Pfam" id="PF13472"/>
    </source>
</evidence>
<dbReference type="GO" id="GO:0004622">
    <property type="term" value="F:phosphatidylcholine lysophospholipase activity"/>
    <property type="evidence" value="ECO:0007669"/>
    <property type="project" value="TreeGrafter"/>
</dbReference>
<dbReference type="Gene3D" id="2.130.10.130">
    <property type="entry name" value="Integrin alpha, N-terminal"/>
    <property type="match status" value="1"/>
</dbReference>
<dbReference type="EMBL" id="RBVV01000025">
    <property type="protein sequence ID" value="RNJ58617.1"/>
    <property type="molecule type" value="Genomic_DNA"/>
</dbReference>
<sequence length="916" mass="100890">MKPANIGIGALKLGIFIVNLTQAATAFPHDIDTLDEDPRQHPQLPSRSDGILAGRAEAQDFFLRIMPVGASIVRGDPAEPGDTDKNGFRKAVRDKLRWDGWKVNMVGSLSGGTMADNNVEAIPGERIDQIHTRLRTTAPIWQPNLYLINAGTNDASQDMVAGAGERMKAMIDTIFSITPDATVILSTLLHHRDFQSRVVQINDQYRRLVKSYQGGDLEKPIAKVFLAEMQDDFLKFPQDFHDPLHPNRGGFRKMAAVWVWAIDQVNGLNWLNAPKAAGFTDDEGKTMCKKEPGSELNHPHGSEVKLLFAGDSTIRDDGVYKQSSQERGVVWKNKVSNETEMYWAHLIDSGLLREQVLDELVLINHDTDKIDIHINRGDGKFDAGVRTSVGHHCVNRGIHFGDVNGDGLDDYICIASDGTPFVAINNSTRQQTVPSFGVVFKWRDPIVGYAQDRVRLGDIDGDGRLDYCVIRDGGNIHCYRNGGLGNEAAYWQDLGSGGPVFSAKDMGDIRGVRFVDLNGDGRGDWLWLTTQGQTTTWINKRGEKQGMIPYWQDAGVTHPDIGEGIGNARERAKFGRVFNKRDGFRDYGVLRRTNCDSTGICDGTVSIWENANGGNGGRWQKGDGARWGDVTGTGFDDYIWISAFGEVTIFPNKARANSFDWYKSVAWGSTTLVRTGVTRRALHIADWNGDGKADIIAVDRVSGELTVWLSTSEPGKVSFQEAKKYPDTKEFCKLGWGVLYYDTSHHFADINGDGRADYICIQHNGLMHAMLNLATGTTDIGQINYTKNLERADFRFADVNGDGLSDIIHSDRFTGNTNVFYNEGKAAPGESNAGSAWKWGRPASAFKGTSRGPNLQFPSLSGQRRADMVEINPNTAHGWVFFNTCPAGGDDPEGVLDPSLPPYTPGKTSEAVSGSF</sequence>
<dbReference type="PANTHER" id="PTHR30383">
    <property type="entry name" value="THIOESTERASE 1/PROTEASE 1/LYSOPHOSPHOLIPASE L1"/>
    <property type="match status" value="1"/>
</dbReference>
<dbReference type="SUPFAM" id="SSF69318">
    <property type="entry name" value="Integrin alpha N-terminal domain"/>
    <property type="match status" value="2"/>
</dbReference>
<evidence type="ECO:0000313" key="5">
    <source>
        <dbReference type="EMBL" id="RNJ58617.1"/>
    </source>
</evidence>
<proteinExistence type="predicted"/>
<evidence type="ECO:0000256" key="3">
    <source>
        <dbReference type="SAM" id="SignalP"/>
    </source>
</evidence>
<feature type="chain" id="PRO_5018041060" description="SGNH hydrolase-type esterase domain-containing protein" evidence="3">
    <location>
        <begin position="27"/>
        <end position="916"/>
    </location>
</feature>
<gene>
    <name evidence="5" type="ORF">D7B24_004488</name>
</gene>
<dbReference type="InterPro" id="IPR028994">
    <property type="entry name" value="Integrin_alpha_N"/>
</dbReference>
<dbReference type="Pfam" id="PF13517">
    <property type="entry name" value="FG-GAP_3"/>
    <property type="match status" value="2"/>
</dbReference>
<dbReference type="AlphaFoldDB" id="A0A3M9YDL6"/>
<dbReference type="STRING" id="1051616.A0A3M9YDL6"/>
<dbReference type="InterPro" id="IPR036514">
    <property type="entry name" value="SGNH_hydro_sf"/>
</dbReference>
<feature type="compositionally biased region" description="Polar residues" evidence="2">
    <location>
        <begin position="906"/>
        <end position="916"/>
    </location>
</feature>
<reference evidence="5 6" key="1">
    <citation type="submission" date="2018-10" db="EMBL/GenBank/DDBJ databases">
        <title>Genome sequence of Verticillium nonalfalfae VnAa140.</title>
        <authorList>
            <person name="Stajich J.E."/>
            <person name="Kasson M.T."/>
        </authorList>
    </citation>
    <scope>NUCLEOTIDE SEQUENCE [LARGE SCALE GENOMIC DNA]</scope>
    <source>
        <strain evidence="5 6">VnAa140</strain>
    </source>
</reference>
<dbReference type="InterPro" id="IPR051532">
    <property type="entry name" value="Ester_Hydrolysis_Enzymes"/>
</dbReference>
<evidence type="ECO:0000313" key="6">
    <source>
        <dbReference type="Proteomes" id="UP000267145"/>
    </source>
</evidence>
<dbReference type="GeneID" id="39608177"/>
<dbReference type="InterPro" id="IPR013517">
    <property type="entry name" value="FG-GAP"/>
</dbReference>
<dbReference type="InterPro" id="IPR013830">
    <property type="entry name" value="SGNH_hydro"/>
</dbReference>
<feature type="region of interest" description="Disordered" evidence="2">
    <location>
        <begin position="890"/>
        <end position="916"/>
    </location>
</feature>
<accession>A0A3M9YDL6</accession>
<comment type="caution">
    <text evidence="5">The sequence shown here is derived from an EMBL/GenBank/DDBJ whole genome shotgun (WGS) entry which is preliminary data.</text>
</comment>
<dbReference type="Pfam" id="PF13472">
    <property type="entry name" value="Lipase_GDSL_2"/>
    <property type="match status" value="1"/>
</dbReference>
<dbReference type="Gene3D" id="3.40.50.1110">
    <property type="entry name" value="SGNH hydrolase"/>
    <property type="match status" value="1"/>
</dbReference>
<dbReference type="SUPFAM" id="SSF52266">
    <property type="entry name" value="SGNH hydrolase"/>
    <property type="match status" value="1"/>
</dbReference>
<dbReference type="PANTHER" id="PTHR30383:SF31">
    <property type="entry name" value="SGNH HYDROLASE-TYPE ESTERASE DOMAIN-CONTAINING PROTEIN-RELATED"/>
    <property type="match status" value="1"/>
</dbReference>
<organism evidence="5 6">
    <name type="scientific">Verticillium nonalfalfae</name>
    <dbReference type="NCBI Taxonomy" id="1051616"/>
    <lineage>
        <taxon>Eukaryota</taxon>
        <taxon>Fungi</taxon>
        <taxon>Dikarya</taxon>
        <taxon>Ascomycota</taxon>
        <taxon>Pezizomycotina</taxon>
        <taxon>Sordariomycetes</taxon>
        <taxon>Hypocreomycetidae</taxon>
        <taxon>Glomerellales</taxon>
        <taxon>Plectosphaerellaceae</taxon>
        <taxon>Verticillium</taxon>
    </lineage>
</organism>
<feature type="domain" description="SGNH hydrolase-type esterase" evidence="4">
    <location>
        <begin position="94"/>
        <end position="252"/>
    </location>
</feature>
<evidence type="ECO:0000256" key="1">
    <source>
        <dbReference type="ARBA" id="ARBA00022729"/>
    </source>
</evidence>
<keyword evidence="6" id="KW-1185">Reference proteome</keyword>
<dbReference type="RefSeq" id="XP_028496775.1">
    <property type="nucleotide sequence ID" value="XM_028638657.1"/>
</dbReference>
<evidence type="ECO:0000256" key="2">
    <source>
        <dbReference type="SAM" id="MobiDB-lite"/>
    </source>
</evidence>
<name>A0A3M9YDL6_9PEZI</name>
<feature type="signal peptide" evidence="3">
    <location>
        <begin position="1"/>
        <end position="26"/>
    </location>
</feature>
<dbReference type="Proteomes" id="UP000267145">
    <property type="component" value="Unassembled WGS sequence"/>
</dbReference>
<protein>
    <recommendedName>
        <fullName evidence="4">SGNH hydrolase-type esterase domain-containing protein</fullName>
    </recommendedName>
</protein>